<dbReference type="Gene3D" id="3.90.660.50">
    <property type="match status" value="1"/>
</dbReference>
<dbReference type="EMBL" id="JAWDKC010000003">
    <property type="protein sequence ID" value="MDV0444592.1"/>
    <property type="molecule type" value="Genomic_DNA"/>
</dbReference>
<comment type="caution">
    <text evidence="2">The sequence shown here is derived from an EMBL/GenBank/DDBJ whole genome shotgun (WGS) entry which is preliminary data.</text>
</comment>
<proteinExistence type="predicted"/>
<dbReference type="RefSeq" id="WP_318784991.1">
    <property type="nucleotide sequence ID" value="NZ_JAWDKC010000003.1"/>
</dbReference>
<feature type="compositionally biased region" description="Low complexity" evidence="1">
    <location>
        <begin position="12"/>
        <end position="23"/>
    </location>
</feature>
<feature type="region of interest" description="Disordered" evidence="1">
    <location>
        <begin position="1"/>
        <end position="25"/>
    </location>
</feature>
<name>A0ABU3VMG6_9EURY</name>
<dbReference type="Pfam" id="PF13450">
    <property type="entry name" value="NAD_binding_8"/>
    <property type="match status" value="1"/>
</dbReference>
<dbReference type="Gene3D" id="3.50.50.60">
    <property type="entry name" value="FAD/NAD(P)-binding domain"/>
    <property type="match status" value="1"/>
</dbReference>
<evidence type="ECO:0000256" key="1">
    <source>
        <dbReference type="SAM" id="MobiDB-lite"/>
    </source>
</evidence>
<accession>A0ABU3VMG6</accession>
<evidence type="ECO:0008006" key="4">
    <source>
        <dbReference type="Google" id="ProtNLM"/>
    </source>
</evidence>
<dbReference type="PANTHER" id="PTHR43734:SF1">
    <property type="entry name" value="PHYTOENE DESATURASE"/>
    <property type="match status" value="1"/>
</dbReference>
<organism evidence="2 3">
    <name type="scientific">Methanimicrococcus hacksteinii</name>
    <dbReference type="NCBI Taxonomy" id="3028293"/>
    <lineage>
        <taxon>Archaea</taxon>
        <taxon>Methanobacteriati</taxon>
        <taxon>Methanobacteriota</taxon>
        <taxon>Stenosarchaea group</taxon>
        <taxon>Methanomicrobia</taxon>
        <taxon>Methanosarcinales</taxon>
        <taxon>Methanosarcinaceae</taxon>
        <taxon>Methanimicrococcus</taxon>
    </lineage>
</organism>
<evidence type="ECO:0000313" key="3">
    <source>
        <dbReference type="Proteomes" id="UP001272052"/>
    </source>
</evidence>
<dbReference type="SUPFAM" id="SSF51905">
    <property type="entry name" value="FAD/NAD(P)-binding domain"/>
    <property type="match status" value="1"/>
</dbReference>
<reference evidence="2 3" key="1">
    <citation type="submission" date="2023-06" db="EMBL/GenBank/DDBJ databases">
        <title>Genome sequence of Methanimicrococcus sp. At1.</title>
        <authorList>
            <person name="Protasov E."/>
            <person name="Platt K."/>
            <person name="Poehlein A."/>
            <person name="Daniel R."/>
            <person name="Brune A."/>
        </authorList>
    </citation>
    <scope>NUCLEOTIDE SEQUENCE [LARGE SCALE GENOMIC DNA]</scope>
    <source>
        <strain evidence="2 3">At1</strain>
    </source>
</reference>
<gene>
    <name evidence="2" type="ORF">MmiAt1_01200</name>
</gene>
<keyword evidence="3" id="KW-1185">Reference proteome</keyword>
<evidence type="ECO:0000313" key="2">
    <source>
        <dbReference type="EMBL" id="MDV0444592.1"/>
    </source>
</evidence>
<dbReference type="PANTHER" id="PTHR43734">
    <property type="entry name" value="PHYTOENE DESATURASE"/>
    <property type="match status" value="1"/>
</dbReference>
<dbReference type="Proteomes" id="UP001272052">
    <property type="component" value="Unassembled WGS sequence"/>
</dbReference>
<protein>
    <recommendedName>
        <fullName evidence="4">Phytoene dehydrogenase</fullName>
    </recommendedName>
</protein>
<sequence>MTEEIQNRQDEQNQQNQQSQQQNRQKKAIVIGSGLGGLLTAAQLGKDGWSVDVYERLSLIGGRFANIEYDGCQLSTGALHMVPHGVKGPLATMLRELGADFEIVQSDPMAIVRMPKNPEDADYKNGYEDISYLDFKKHLTSKNKLMMVLLTFGFKIGLIRPKKTGFKTWYSEYIQDDRIDRCADSFAGWALSTTADEVTTREMFEIFHNVYRYGGPGILVGGCQTVIDELVRIVSLYGGKICTETEVTKIIVKDGKAAGVIAGGKEMAADLVISDIGHKEAWEICEIDGVEGESASHVLALSSPVFKEYEDKLAEMKPSAGLKICFVSDEQILPDGCSLMLTPYTRRINGLNEVTNADSGLAPPGKHLVMCHQRTALDRLSAIDEEIELGLEDVRDLFPDRNIDILMVQVHHGRWPVNRAFSGTDFGNKTPISNLIVVGDGAKGEGGIEIEGITLGVRDALKIIRSQF</sequence>
<feature type="compositionally biased region" description="Basic and acidic residues" evidence="1">
    <location>
        <begin position="1"/>
        <end position="11"/>
    </location>
</feature>
<dbReference type="InterPro" id="IPR036188">
    <property type="entry name" value="FAD/NAD-bd_sf"/>
</dbReference>